<keyword evidence="1" id="KW-0677">Repeat</keyword>
<evidence type="ECO:0000313" key="4">
    <source>
        <dbReference type="EMBL" id="HIU57518.1"/>
    </source>
</evidence>
<evidence type="ECO:0000259" key="3">
    <source>
        <dbReference type="PROSITE" id="PS51272"/>
    </source>
</evidence>
<proteinExistence type="predicted"/>
<organism evidence="4 5">
    <name type="scientific">Candidatus Ornithomonoglobus merdipullorum</name>
    <dbReference type="NCBI Taxonomy" id="2840895"/>
    <lineage>
        <taxon>Bacteria</taxon>
        <taxon>Bacillati</taxon>
        <taxon>Bacillota</taxon>
        <taxon>Clostridia</taxon>
        <taxon>Candidatus Ornithomonoglobus</taxon>
    </lineage>
</organism>
<name>A0A9D1SFA6_9FIRM</name>
<dbReference type="Gene3D" id="1.10.1370.30">
    <property type="match status" value="1"/>
</dbReference>
<evidence type="ECO:0000256" key="2">
    <source>
        <dbReference type="SAM" id="SignalP"/>
    </source>
</evidence>
<feature type="domain" description="SLH" evidence="3">
    <location>
        <begin position="662"/>
        <end position="719"/>
    </location>
</feature>
<dbReference type="SUPFAM" id="SSF55486">
    <property type="entry name" value="Metalloproteases ('zincins'), catalytic domain"/>
    <property type="match status" value="1"/>
</dbReference>
<dbReference type="PROSITE" id="PS51272">
    <property type="entry name" value="SLH"/>
    <property type="match status" value="2"/>
</dbReference>
<keyword evidence="2" id="KW-0732">Signal</keyword>
<dbReference type="InterPro" id="IPR001119">
    <property type="entry name" value="SLH_dom"/>
</dbReference>
<evidence type="ECO:0000256" key="1">
    <source>
        <dbReference type="ARBA" id="ARBA00022737"/>
    </source>
</evidence>
<reference evidence="4" key="1">
    <citation type="submission" date="2020-10" db="EMBL/GenBank/DDBJ databases">
        <authorList>
            <person name="Gilroy R."/>
        </authorList>
    </citation>
    <scope>NUCLEOTIDE SEQUENCE</scope>
    <source>
        <strain evidence="4">USAMLcec3-3695</strain>
    </source>
</reference>
<evidence type="ECO:0000313" key="5">
    <source>
        <dbReference type="Proteomes" id="UP000824109"/>
    </source>
</evidence>
<gene>
    <name evidence="4" type="ORF">IAA61_06865</name>
</gene>
<protein>
    <submittedName>
        <fullName evidence="4">S-layer homology domain-containing protein</fullName>
    </submittedName>
</protein>
<feature type="chain" id="PRO_5039390103" evidence="2">
    <location>
        <begin position="25"/>
        <end position="719"/>
    </location>
</feature>
<feature type="signal peptide" evidence="2">
    <location>
        <begin position="1"/>
        <end position="24"/>
    </location>
</feature>
<sequence>MKLKKLAALGAAFIMLFETVPAGAAYYAQRELGTIPESELVYEEFSPERLNDAVMRVESLLDSSGNGMEISAAADICLDEYLRALEEYRLASLQSDINYSEENVQTVSDAYAASLDAFELLSGMMARLSESAEYSYILSDMLGMGDTGEFISSIPPEEYYELSEREEELVADYAEAAGDSDACAKIFAELVDVRMQIARVFGYESYADYAHKELYGRDYSREQIETFSNAVAESFSGMFEDIFNATMIVRGGAEGMSEAETIERIGGVMGGINDELKSTFDYMVSNGLINASYSDAKNRVSGAYTVVLPRLKVPYMYINPARRYEDGPADAARNIIHEFGHFSSLLNDPALDTKSIELIGSFSMDTCEVHSQGLESLAESYYGRLFGSGASLERYMRLMKCVGAMLDGCMFNELQTRVYDEGITSVDEINAIMVELLKKYYDLEYTESAAQGLWTSMTHNFEAPMYYLSYAVSGEAALQLLIESETDMEGAVDKYMKISALGGYVPFREALSEAGFDDVFDARIVADTADGVREAYGLGRPDVESGSWYESYALYTSHIMDGSVDGGFAPGENITRSDFLELIARGYDYYTGIDDGSETGPGKSDGSGDRYISWALGEGISNGYAEGDFGGSDEITREQLVVMMYRLYEYENGEQQVEGEALGSFSDADDVSEWAVEAMEWAIDSEIINGRDGNMLEPQGTATRAEAAKIEACYIDLVY</sequence>
<feature type="domain" description="SLH" evidence="3">
    <location>
        <begin position="595"/>
        <end position="658"/>
    </location>
</feature>
<dbReference type="Pfam" id="PF00395">
    <property type="entry name" value="SLH"/>
    <property type="match status" value="3"/>
</dbReference>
<dbReference type="EMBL" id="DVNB01000072">
    <property type="protein sequence ID" value="HIU57518.1"/>
    <property type="molecule type" value="Genomic_DNA"/>
</dbReference>
<dbReference type="Proteomes" id="UP000824109">
    <property type="component" value="Unassembled WGS sequence"/>
</dbReference>
<comment type="caution">
    <text evidence="4">The sequence shown here is derived from an EMBL/GenBank/DDBJ whole genome shotgun (WGS) entry which is preliminary data.</text>
</comment>
<reference evidence="4" key="2">
    <citation type="journal article" date="2021" name="PeerJ">
        <title>Extensive microbial diversity within the chicken gut microbiome revealed by metagenomics and culture.</title>
        <authorList>
            <person name="Gilroy R."/>
            <person name="Ravi A."/>
            <person name="Getino M."/>
            <person name="Pursley I."/>
            <person name="Horton D.L."/>
            <person name="Alikhan N.F."/>
            <person name="Baker D."/>
            <person name="Gharbi K."/>
            <person name="Hall N."/>
            <person name="Watson M."/>
            <person name="Adriaenssens E.M."/>
            <person name="Foster-Nyarko E."/>
            <person name="Jarju S."/>
            <person name="Secka A."/>
            <person name="Antonio M."/>
            <person name="Oren A."/>
            <person name="Chaudhuri R.R."/>
            <person name="La Ragione R."/>
            <person name="Hildebrand F."/>
            <person name="Pallen M.J."/>
        </authorList>
    </citation>
    <scope>NUCLEOTIDE SEQUENCE</scope>
    <source>
        <strain evidence="4">USAMLcec3-3695</strain>
    </source>
</reference>
<dbReference type="AlphaFoldDB" id="A0A9D1SFA6"/>
<accession>A0A9D1SFA6</accession>